<dbReference type="Pfam" id="PF13292">
    <property type="entry name" value="DXP_synthase_N"/>
    <property type="match status" value="1"/>
</dbReference>
<comment type="cofactor">
    <cofactor evidence="2">
        <name>thiamine diphosphate</name>
        <dbReference type="ChEBI" id="CHEBI:58937"/>
    </cofactor>
</comment>
<protein>
    <recommendedName>
        <fullName evidence="6">1-deoxy-D-xylulose-5-phosphate synthase</fullName>
        <ecNumber evidence="6">2.2.1.7</ecNumber>
    </recommendedName>
</protein>
<dbReference type="GO" id="GO:0009228">
    <property type="term" value="P:thiamine biosynthetic process"/>
    <property type="evidence" value="ECO:0007669"/>
    <property type="project" value="UniProtKB-KW"/>
</dbReference>
<dbReference type="Pfam" id="PF02779">
    <property type="entry name" value="Transket_pyr"/>
    <property type="match status" value="1"/>
</dbReference>
<comment type="cofactor">
    <cofactor evidence="1">
        <name>Mg(2+)</name>
        <dbReference type="ChEBI" id="CHEBI:18420"/>
    </cofactor>
</comment>
<dbReference type="InterPro" id="IPR009014">
    <property type="entry name" value="Transketo_C/PFOR_II"/>
</dbReference>
<dbReference type="NCBIfam" id="NF003933">
    <property type="entry name" value="PRK05444.2-2"/>
    <property type="match status" value="1"/>
</dbReference>
<evidence type="ECO:0000313" key="17">
    <source>
        <dbReference type="Proteomes" id="UP000639772"/>
    </source>
</evidence>
<dbReference type="HAMAP" id="MF_00315">
    <property type="entry name" value="DXP_synth"/>
    <property type="match status" value="1"/>
</dbReference>
<dbReference type="InterPro" id="IPR005475">
    <property type="entry name" value="Transketolase-like_Pyr-bd"/>
</dbReference>
<dbReference type="GO" id="GO:0046872">
    <property type="term" value="F:metal ion binding"/>
    <property type="evidence" value="ECO:0007669"/>
    <property type="project" value="UniProtKB-KW"/>
</dbReference>
<dbReference type="CDD" id="cd02007">
    <property type="entry name" value="TPP_DXS"/>
    <property type="match status" value="1"/>
</dbReference>
<comment type="function">
    <text evidence="14">Catalyzes the acyloin condensation reaction between C atoms 2 and 3 of pyruvate and glyceraldehyde 3-phosphate to yield 1-deoxy-D-xylulose-5-phosphate (DXP). Is a limiting enzyme for plastidic isoprenoid biosynthesis and essential for chloroplast development.</text>
</comment>
<dbReference type="EMBL" id="JADCNM010000006">
    <property type="protein sequence ID" value="KAG0478496.1"/>
    <property type="molecule type" value="Genomic_DNA"/>
</dbReference>
<evidence type="ECO:0000256" key="13">
    <source>
        <dbReference type="ARBA" id="ARBA00050255"/>
    </source>
</evidence>
<evidence type="ECO:0000256" key="5">
    <source>
        <dbReference type="ARBA" id="ARBA00011738"/>
    </source>
</evidence>
<keyword evidence="7" id="KW-0808">Transferase</keyword>
<feature type="domain" description="Transketolase-like pyrimidine-binding" evidence="15">
    <location>
        <begin position="398"/>
        <end position="563"/>
    </location>
</feature>
<organism evidence="16 17">
    <name type="scientific">Vanilla planifolia</name>
    <name type="common">Vanilla</name>
    <dbReference type="NCBI Taxonomy" id="51239"/>
    <lineage>
        <taxon>Eukaryota</taxon>
        <taxon>Viridiplantae</taxon>
        <taxon>Streptophyta</taxon>
        <taxon>Embryophyta</taxon>
        <taxon>Tracheophyta</taxon>
        <taxon>Spermatophyta</taxon>
        <taxon>Magnoliopsida</taxon>
        <taxon>Liliopsida</taxon>
        <taxon>Asparagales</taxon>
        <taxon>Orchidaceae</taxon>
        <taxon>Vanilloideae</taxon>
        <taxon>Vanilleae</taxon>
        <taxon>Vanilla</taxon>
    </lineage>
</organism>
<comment type="catalytic activity">
    <reaction evidence="13">
        <text>D-glyceraldehyde 3-phosphate + pyruvate + H(+) = 1-deoxy-D-xylulose 5-phosphate + CO2</text>
        <dbReference type="Rhea" id="RHEA:12605"/>
        <dbReference type="ChEBI" id="CHEBI:15361"/>
        <dbReference type="ChEBI" id="CHEBI:15378"/>
        <dbReference type="ChEBI" id="CHEBI:16526"/>
        <dbReference type="ChEBI" id="CHEBI:57792"/>
        <dbReference type="ChEBI" id="CHEBI:59776"/>
        <dbReference type="EC" id="2.2.1.7"/>
    </reaction>
</comment>
<dbReference type="InterPro" id="IPR020826">
    <property type="entry name" value="Transketolase_BS"/>
</dbReference>
<dbReference type="PANTHER" id="PTHR43322">
    <property type="entry name" value="1-D-DEOXYXYLULOSE 5-PHOSPHATE SYNTHASE-RELATED"/>
    <property type="match status" value="1"/>
</dbReference>
<gene>
    <name evidence="16" type="ORF">HPP92_013215</name>
</gene>
<dbReference type="UniPathway" id="UPA00064">
    <property type="reaction ID" value="UER00091"/>
</dbReference>
<evidence type="ECO:0000256" key="4">
    <source>
        <dbReference type="ARBA" id="ARBA00011081"/>
    </source>
</evidence>
<dbReference type="FunFam" id="3.40.50.920:FF:000002">
    <property type="entry name" value="1-deoxy-D-xylulose-5-phosphate synthase"/>
    <property type="match status" value="1"/>
</dbReference>
<sequence>MALLTLSFPCQSPGMAVPEQTLKCSLLSSSPRPRGLNSESNQHPITQTKTRRLPFLCASLSERGEYFSHKPPTPLLDTINYPIHMKNLSIKELKQLADELRSDIIFHVSKTGGHLGSSLGVVELTVALHYVFNAPQDKILWDVGHQSYPHKILTGRRDKMPTLRQTNGLSGFTKRSESEYDCFGTGHSSTSLSAALGMAVGRDLKGKKNDVIAVIGDGAMTAGQAYEAMNNAGYLDSDMIVILNDNKQVSLPTANLDGPIPPVGALSSALSKLQSSRPLRELREVAKGVTKQIGGSMHELAAKVDEYARGMISGSGSTLFEELGLYYIGPVDGHNLDDLITILKEVKSTKTTGPVLIHVVTEKGRGYPYAEKAADKYHGVVKFDPATGKQYKASTNTQSYTNYFADALIAEAEVDKDIVAIHAAMGGGTGLNYFLRRFPDRCFDVGIAEQHAVTFAAGLACEGLKPFCAIYSSFLQRAYDQVVHDVDLQKLPVRFALDRAGLVGADGPTHCGSFDVTYMACLPNMVVMAPSDEAELFHMVATAASINDRPSCFRYPRGTGLGVPLPPGNKGIPLEIGKGRILAEGEKVALLGYGAAVQSCLAAAALLERHGLSLTVADARFCKPLDRSLVRSLAKSHEVLITVEEGSIGGFASHVAQFMTLDGLLDGKIKWRPLVLPDHYIEHGSPADQLTEAGLTPSHIAATVFNILGKKREALEIMTIV</sequence>
<comment type="subunit">
    <text evidence="5">Homodimer.</text>
</comment>
<dbReference type="FunFam" id="3.40.50.970:FF:000005">
    <property type="entry name" value="1-deoxy-D-xylulose-5-phosphate synthase"/>
    <property type="match status" value="1"/>
</dbReference>
<dbReference type="Gene3D" id="3.40.50.970">
    <property type="match status" value="2"/>
</dbReference>
<dbReference type="CDD" id="cd07033">
    <property type="entry name" value="TPP_PYR_DXS_TK_like"/>
    <property type="match status" value="1"/>
</dbReference>
<dbReference type="GO" id="GO:0019288">
    <property type="term" value="P:isopentenyl diphosphate biosynthetic process, methylerythritol 4-phosphate pathway"/>
    <property type="evidence" value="ECO:0007669"/>
    <property type="project" value="UniProtKB-ARBA"/>
</dbReference>
<comment type="caution">
    <text evidence="16">The sequence shown here is derived from an EMBL/GenBank/DDBJ whole genome shotgun (WGS) entry which is preliminary data.</text>
</comment>
<dbReference type="Gene3D" id="3.40.50.920">
    <property type="match status" value="1"/>
</dbReference>
<evidence type="ECO:0000256" key="1">
    <source>
        <dbReference type="ARBA" id="ARBA00001946"/>
    </source>
</evidence>
<evidence type="ECO:0000256" key="10">
    <source>
        <dbReference type="ARBA" id="ARBA00022977"/>
    </source>
</evidence>
<dbReference type="Pfam" id="PF02780">
    <property type="entry name" value="Transketolase_C"/>
    <property type="match status" value="1"/>
</dbReference>
<keyword evidence="10" id="KW-0784">Thiamine biosynthesis</keyword>
<comment type="similarity">
    <text evidence="4">Belongs to the transketolase family. DXPS subfamily.</text>
</comment>
<evidence type="ECO:0000313" key="16">
    <source>
        <dbReference type="EMBL" id="KAG0478496.1"/>
    </source>
</evidence>
<evidence type="ECO:0000256" key="9">
    <source>
        <dbReference type="ARBA" id="ARBA00022842"/>
    </source>
</evidence>
<dbReference type="GO" id="GO:0008661">
    <property type="term" value="F:1-deoxy-D-xylulose-5-phosphate synthase activity"/>
    <property type="evidence" value="ECO:0007669"/>
    <property type="project" value="UniProtKB-EC"/>
</dbReference>
<dbReference type="SUPFAM" id="SSF52922">
    <property type="entry name" value="TK C-terminal domain-like"/>
    <property type="match status" value="1"/>
</dbReference>
<dbReference type="SMART" id="SM00861">
    <property type="entry name" value="Transket_pyr"/>
    <property type="match status" value="1"/>
</dbReference>
<dbReference type="InterPro" id="IPR033248">
    <property type="entry name" value="Transketolase_C"/>
</dbReference>
<dbReference type="OrthoDB" id="10266385at2759"/>
<dbReference type="InterPro" id="IPR049557">
    <property type="entry name" value="Transketolase_CS"/>
</dbReference>
<evidence type="ECO:0000256" key="2">
    <source>
        <dbReference type="ARBA" id="ARBA00001964"/>
    </source>
</evidence>
<keyword evidence="9" id="KW-0460">Magnesium</keyword>
<evidence type="ECO:0000256" key="7">
    <source>
        <dbReference type="ARBA" id="ARBA00022679"/>
    </source>
</evidence>
<dbReference type="Proteomes" id="UP000639772">
    <property type="component" value="Chromosome 6"/>
</dbReference>
<dbReference type="PROSITE" id="PS00802">
    <property type="entry name" value="TRANSKETOLASE_2"/>
    <property type="match status" value="1"/>
</dbReference>
<evidence type="ECO:0000256" key="14">
    <source>
        <dbReference type="ARBA" id="ARBA00057088"/>
    </source>
</evidence>
<proteinExistence type="inferred from homology"/>
<dbReference type="NCBIfam" id="TIGR00204">
    <property type="entry name" value="dxs"/>
    <property type="match status" value="1"/>
</dbReference>
<dbReference type="PANTHER" id="PTHR43322:SF5">
    <property type="entry name" value="1-DEOXY-D-XYLULOSE-5-PHOSPHATE SYNTHASE, CHLOROPLASTIC"/>
    <property type="match status" value="1"/>
</dbReference>
<evidence type="ECO:0000259" key="15">
    <source>
        <dbReference type="SMART" id="SM00861"/>
    </source>
</evidence>
<comment type="pathway">
    <text evidence="3">Metabolic intermediate biosynthesis; 1-deoxy-D-xylulose 5-phosphate biosynthesis; 1-deoxy-D-xylulose 5-phosphate from D-glyceraldehyde 3-phosphate and pyruvate: step 1/1.</text>
</comment>
<accession>A0A835V0E5</accession>
<dbReference type="InterPro" id="IPR029061">
    <property type="entry name" value="THDP-binding"/>
</dbReference>
<dbReference type="GO" id="GO:0016114">
    <property type="term" value="P:terpenoid biosynthetic process"/>
    <property type="evidence" value="ECO:0007669"/>
    <property type="project" value="InterPro"/>
</dbReference>
<keyword evidence="11" id="KW-0786">Thiamine pyrophosphate</keyword>
<evidence type="ECO:0000256" key="6">
    <source>
        <dbReference type="ARBA" id="ARBA00013150"/>
    </source>
</evidence>
<dbReference type="PROSITE" id="PS00801">
    <property type="entry name" value="TRANSKETOLASE_1"/>
    <property type="match status" value="1"/>
</dbReference>
<evidence type="ECO:0000256" key="12">
    <source>
        <dbReference type="ARBA" id="ARBA00023229"/>
    </source>
</evidence>
<evidence type="ECO:0000256" key="3">
    <source>
        <dbReference type="ARBA" id="ARBA00004980"/>
    </source>
</evidence>
<dbReference type="InterPro" id="IPR005477">
    <property type="entry name" value="Dxylulose-5-P_synthase"/>
</dbReference>
<keyword evidence="12" id="KW-0414">Isoprene biosynthesis</keyword>
<dbReference type="EC" id="2.2.1.7" evidence="6"/>
<name>A0A835V0E5_VANPL</name>
<reference evidence="16 17" key="1">
    <citation type="journal article" date="2020" name="Nat. Food">
        <title>A phased Vanilla planifolia genome enables genetic improvement of flavour and production.</title>
        <authorList>
            <person name="Hasing T."/>
            <person name="Tang H."/>
            <person name="Brym M."/>
            <person name="Khazi F."/>
            <person name="Huang T."/>
            <person name="Chambers A.H."/>
        </authorList>
    </citation>
    <scope>NUCLEOTIDE SEQUENCE [LARGE SCALE GENOMIC DNA]</scope>
    <source>
        <tissue evidence="16">Leaf</tissue>
    </source>
</reference>
<dbReference type="AlphaFoldDB" id="A0A835V0E5"/>
<keyword evidence="8" id="KW-0479">Metal-binding</keyword>
<evidence type="ECO:0000256" key="11">
    <source>
        <dbReference type="ARBA" id="ARBA00023052"/>
    </source>
</evidence>
<dbReference type="GO" id="GO:0009507">
    <property type="term" value="C:chloroplast"/>
    <property type="evidence" value="ECO:0007669"/>
    <property type="project" value="TreeGrafter"/>
</dbReference>
<dbReference type="GO" id="GO:0015995">
    <property type="term" value="P:chlorophyll biosynthetic process"/>
    <property type="evidence" value="ECO:0007669"/>
    <property type="project" value="TreeGrafter"/>
</dbReference>
<evidence type="ECO:0000256" key="8">
    <source>
        <dbReference type="ARBA" id="ARBA00022723"/>
    </source>
</evidence>
<dbReference type="SUPFAM" id="SSF52518">
    <property type="entry name" value="Thiamin diphosphate-binding fold (THDP-binding)"/>
    <property type="match status" value="2"/>
</dbReference>